<proteinExistence type="predicted"/>
<accession>A0ABV6K4R3</accession>
<comment type="caution">
    <text evidence="1">The sequence shown here is derived from an EMBL/GenBank/DDBJ whole genome shotgun (WGS) entry which is preliminary data.</text>
</comment>
<keyword evidence="2" id="KW-1185">Reference proteome</keyword>
<dbReference type="EMBL" id="JBHLUK010000071">
    <property type="protein sequence ID" value="MFC0424436.1"/>
    <property type="molecule type" value="Genomic_DNA"/>
</dbReference>
<dbReference type="RefSeq" id="WP_137644998.1">
    <property type="nucleotide sequence ID" value="NZ_BAABRM010000010.1"/>
</dbReference>
<organism evidence="1 2">
    <name type="scientific">Lactiplantibacillus plajomi</name>
    <dbReference type="NCBI Taxonomy" id="1457217"/>
    <lineage>
        <taxon>Bacteria</taxon>
        <taxon>Bacillati</taxon>
        <taxon>Bacillota</taxon>
        <taxon>Bacilli</taxon>
        <taxon>Lactobacillales</taxon>
        <taxon>Lactobacillaceae</taxon>
        <taxon>Lactiplantibacillus</taxon>
    </lineage>
</organism>
<evidence type="ECO:0000313" key="1">
    <source>
        <dbReference type="EMBL" id="MFC0424436.1"/>
    </source>
</evidence>
<evidence type="ECO:0000313" key="2">
    <source>
        <dbReference type="Proteomes" id="UP001589855"/>
    </source>
</evidence>
<name>A0ABV6K4R3_9LACO</name>
<evidence type="ECO:0008006" key="3">
    <source>
        <dbReference type="Google" id="ProtNLM"/>
    </source>
</evidence>
<sequence length="103" mass="12056">MDNETLKNYLETNSQVVTIFMTKATDFLNRQNMERLPARRFNDAEINRKAEKMLASVIDNIREKIAPHTRDQTTAAWEAFLTENDVLDELELSMSELTFEQED</sequence>
<dbReference type="Proteomes" id="UP001589855">
    <property type="component" value="Unassembled WGS sequence"/>
</dbReference>
<gene>
    <name evidence="1" type="ORF">ACFFGS_09925</name>
</gene>
<protein>
    <recommendedName>
        <fullName evidence="3">Phage protein</fullName>
    </recommendedName>
</protein>
<reference evidence="1 2" key="1">
    <citation type="submission" date="2024-09" db="EMBL/GenBank/DDBJ databases">
        <authorList>
            <person name="Sun Q."/>
            <person name="Mori K."/>
        </authorList>
    </citation>
    <scope>NUCLEOTIDE SEQUENCE [LARGE SCALE GENOMIC DNA]</scope>
    <source>
        <strain evidence="1 2">TBRC 4575</strain>
    </source>
</reference>